<keyword evidence="2" id="KW-1185">Reference proteome</keyword>
<dbReference type="Proteomes" id="UP000193711">
    <property type="component" value="Unassembled WGS sequence"/>
</dbReference>
<proteinExistence type="predicted"/>
<evidence type="ECO:0000313" key="1">
    <source>
        <dbReference type="EMBL" id="SMH44696.1"/>
    </source>
</evidence>
<dbReference type="AlphaFoldDB" id="A0A1X7P307"/>
<dbReference type="CDD" id="cd00719">
    <property type="entry name" value="GIY-YIG_SF"/>
    <property type="match status" value="1"/>
</dbReference>
<gene>
    <name evidence="1" type="ORF">SAMN06295885_2407</name>
</gene>
<dbReference type="STRING" id="1891671.SAMN06295885_2407"/>
<evidence type="ECO:0008006" key="3">
    <source>
        <dbReference type="Google" id="ProtNLM"/>
    </source>
</evidence>
<name>A0A1X7P307_9MICO</name>
<reference evidence="2" key="1">
    <citation type="submission" date="2017-04" db="EMBL/GenBank/DDBJ databases">
        <authorList>
            <person name="Varghese N."/>
            <person name="Submissions S."/>
        </authorList>
    </citation>
    <scope>NUCLEOTIDE SEQUENCE [LARGE SCALE GENOMIC DNA]</scope>
    <source>
        <strain evidence="2">VKM Ac-2121</strain>
    </source>
</reference>
<sequence length="329" mass="36800">MTAPPLAFVRYDMSEAGSAAALFLGRKTLCGIYVLEFENGQRYVGQTRNIVSRYATHRRHHGDVVALSFAPCPPELLDECEVEEIRRQEAAHSLRNLALTGWPGGSEDLGVTVEEGRSVLLPWERGRRGLIGDEGGATLPGRFWELSRRADYDELARALGRYIGETVSDPFGTQRVLWTVSALPSTNRTKKARRLLTLSCGVLETVYVQEDRTNGELMICVNIDAPTFDALVSEADQDLPSIFAEGYDADYKSAAVAQYVFESWADLLLALDFSPFLDAAYKLNTTLMRRGGSPLRRSHNLFFANDLLHRAVVWRSETQHRARVDDRLS</sequence>
<organism evidence="1 2">
    <name type="scientific">Rathayibacter oskolensis</name>
    <dbReference type="NCBI Taxonomy" id="1891671"/>
    <lineage>
        <taxon>Bacteria</taxon>
        <taxon>Bacillati</taxon>
        <taxon>Actinomycetota</taxon>
        <taxon>Actinomycetes</taxon>
        <taxon>Micrococcales</taxon>
        <taxon>Microbacteriaceae</taxon>
        <taxon>Rathayibacter</taxon>
    </lineage>
</organism>
<accession>A0A1X7P307</accession>
<protein>
    <recommendedName>
        <fullName evidence="3">GIY-YIG domain-containing protein</fullName>
    </recommendedName>
</protein>
<dbReference type="EMBL" id="FXBM01000002">
    <property type="protein sequence ID" value="SMH44696.1"/>
    <property type="molecule type" value="Genomic_DNA"/>
</dbReference>
<evidence type="ECO:0000313" key="2">
    <source>
        <dbReference type="Proteomes" id="UP000193711"/>
    </source>
</evidence>